<proteinExistence type="predicted"/>
<sequence length="39" mass="4331">MANAPTTSPLQICRSINLKQCPTVTMEASKPTRITTRRN</sequence>
<dbReference type="EMBL" id="JAAIUW010000009">
    <property type="protein sequence ID" value="KAF7816742.1"/>
    <property type="molecule type" value="Genomic_DNA"/>
</dbReference>
<organism evidence="1 2">
    <name type="scientific">Senna tora</name>
    <dbReference type="NCBI Taxonomy" id="362788"/>
    <lineage>
        <taxon>Eukaryota</taxon>
        <taxon>Viridiplantae</taxon>
        <taxon>Streptophyta</taxon>
        <taxon>Embryophyta</taxon>
        <taxon>Tracheophyta</taxon>
        <taxon>Spermatophyta</taxon>
        <taxon>Magnoliopsida</taxon>
        <taxon>eudicotyledons</taxon>
        <taxon>Gunneridae</taxon>
        <taxon>Pentapetalae</taxon>
        <taxon>rosids</taxon>
        <taxon>fabids</taxon>
        <taxon>Fabales</taxon>
        <taxon>Fabaceae</taxon>
        <taxon>Caesalpinioideae</taxon>
        <taxon>Cassia clade</taxon>
        <taxon>Senna</taxon>
    </lineage>
</organism>
<keyword evidence="2" id="KW-1185">Reference proteome</keyword>
<name>A0A834WBV0_9FABA</name>
<dbReference type="Proteomes" id="UP000634136">
    <property type="component" value="Unassembled WGS sequence"/>
</dbReference>
<evidence type="ECO:0000313" key="2">
    <source>
        <dbReference type="Proteomes" id="UP000634136"/>
    </source>
</evidence>
<dbReference type="AlphaFoldDB" id="A0A834WBV0"/>
<protein>
    <submittedName>
        <fullName evidence="1">Uncharacterized protein</fullName>
    </submittedName>
</protein>
<gene>
    <name evidence="1" type="ORF">G2W53_030711</name>
</gene>
<reference evidence="1" key="1">
    <citation type="submission" date="2020-09" db="EMBL/GenBank/DDBJ databases">
        <title>Genome-Enabled Discovery of Anthraquinone Biosynthesis in Senna tora.</title>
        <authorList>
            <person name="Kang S.-H."/>
            <person name="Pandey R.P."/>
            <person name="Lee C.-M."/>
            <person name="Sim J.-S."/>
            <person name="Jeong J.-T."/>
            <person name="Choi B.-S."/>
            <person name="Jung M."/>
            <person name="Ginzburg D."/>
            <person name="Zhao K."/>
            <person name="Won S.Y."/>
            <person name="Oh T.-J."/>
            <person name="Yu Y."/>
            <person name="Kim N.-H."/>
            <person name="Lee O.R."/>
            <person name="Lee T.-H."/>
            <person name="Bashyal P."/>
            <person name="Kim T.-S."/>
            <person name="Lee W.-H."/>
            <person name="Kawkins C."/>
            <person name="Kim C.-K."/>
            <person name="Kim J.S."/>
            <person name="Ahn B.O."/>
            <person name="Rhee S.Y."/>
            <person name="Sohng J.K."/>
        </authorList>
    </citation>
    <scope>NUCLEOTIDE SEQUENCE</scope>
    <source>
        <tissue evidence="1">Leaf</tissue>
    </source>
</reference>
<comment type="caution">
    <text evidence="1">The sequence shown here is derived from an EMBL/GenBank/DDBJ whole genome shotgun (WGS) entry which is preliminary data.</text>
</comment>
<accession>A0A834WBV0</accession>
<evidence type="ECO:0000313" key="1">
    <source>
        <dbReference type="EMBL" id="KAF7816742.1"/>
    </source>
</evidence>